<evidence type="ECO:0000256" key="2">
    <source>
        <dbReference type="ARBA" id="ARBA00022490"/>
    </source>
</evidence>
<sequence>MATLRVLGIDPGIARLGYGIVEAAGSQLRCVTYGCIETAANIAVAERLQTIYQELEQLLRQYQPDAMAVEELFFNRNTTTAFTVAQARGVVLLSAAQHNTPLAEYTPMQVKQAVTGYGRADKQQIQQMVKLLLGLASLPKPDDAADALAIAIAHAHTAPLARMQPAAQPQQTGWHWQRGNGR</sequence>
<evidence type="ECO:0000313" key="16">
    <source>
        <dbReference type="Proteomes" id="UP001597079"/>
    </source>
</evidence>
<feature type="active site" evidence="12">
    <location>
        <position position="143"/>
    </location>
</feature>
<accession>A0ABW4JMU0</accession>
<evidence type="ECO:0000256" key="3">
    <source>
        <dbReference type="ARBA" id="ARBA00022722"/>
    </source>
</evidence>
<comment type="catalytic activity">
    <reaction evidence="12">
        <text>Endonucleolytic cleavage at a junction such as a reciprocal single-stranded crossover between two homologous DNA duplexes (Holliday junction).</text>
        <dbReference type="EC" id="3.1.21.10"/>
    </reaction>
</comment>
<keyword evidence="9 12" id="KW-0238">DNA-binding</keyword>
<dbReference type="HAMAP" id="MF_00034">
    <property type="entry name" value="RuvC"/>
    <property type="match status" value="1"/>
</dbReference>
<dbReference type="InterPro" id="IPR012337">
    <property type="entry name" value="RNaseH-like_sf"/>
</dbReference>
<dbReference type="PROSITE" id="PS01321">
    <property type="entry name" value="RUVC"/>
    <property type="match status" value="1"/>
</dbReference>
<feature type="binding site" evidence="12">
    <location>
        <position position="10"/>
    </location>
    <ligand>
        <name>Mg(2+)</name>
        <dbReference type="ChEBI" id="CHEBI:18420"/>
        <label>1</label>
    </ligand>
</feature>
<keyword evidence="5 12" id="KW-0255">Endonuclease</keyword>
<keyword evidence="6 12" id="KW-0227">DNA damage</keyword>
<reference evidence="16" key="1">
    <citation type="journal article" date="2019" name="Int. J. Syst. Evol. Microbiol.">
        <title>The Global Catalogue of Microorganisms (GCM) 10K type strain sequencing project: providing services to taxonomists for standard genome sequencing and annotation.</title>
        <authorList>
            <consortium name="The Broad Institute Genomics Platform"/>
            <consortium name="The Broad Institute Genome Sequencing Center for Infectious Disease"/>
            <person name="Wu L."/>
            <person name="Ma J."/>
        </authorList>
    </citation>
    <scope>NUCLEOTIDE SEQUENCE [LARGE SCALE GENOMIC DNA]</scope>
    <source>
        <strain evidence="16">CGMCC 1.12286</strain>
    </source>
</reference>
<keyword evidence="10 12" id="KW-0233">DNA recombination</keyword>
<keyword evidence="16" id="KW-1185">Reference proteome</keyword>
<dbReference type="Proteomes" id="UP001597079">
    <property type="component" value="Unassembled WGS sequence"/>
</dbReference>
<keyword evidence="3 12" id="KW-0540">Nuclease</keyword>
<evidence type="ECO:0000256" key="10">
    <source>
        <dbReference type="ARBA" id="ARBA00023172"/>
    </source>
</evidence>
<evidence type="ECO:0000256" key="8">
    <source>
        <dbReference type="ARBA" id="ARBA00022842"/>
    </source>
</evidence>
<evidence type="ECO:0000256" key="11">
    <source>
        <dbReference type="ARBA" id="ARBA00023204"/>
    </source>
</evidence>
<evidence type="ECO:0000256" key="12">
    <source>
        <dbReference type="HAMAP-Rule" id="MF_00034"/>
    </source>
</evidence>
<dbReference type="PRINTS" id="PR00696">
    <property type="entry name" value="RSOLVASERUVC"/>
</dbReference>
<evidence type="ECO:0000256" key="4">
    <source>
        <dbReference type="ARBA" id="ARBA00022723"/>
    </source>
</evidence>
<dbReference type="RefSeq" id="WP_377944836.1">
    <property type="nucleotide sequence ID" value="NZ_JBHUCX010000083.1"/>
</dbReference>
<feature type="active site" evidence="12">
    <location>
        <position position="70"/>
    </location>
</feature>
<dbReference type="EC" id="3.1.21.10" evidence="12 13"/>
<feature type="region of interest" description="Disordered" evidence="14">
    <location>
        <begin position="163"/>
        <end position="182"/>
    </location>
</feature>
<name>A0ABW4JMU0_9BACL</name>
<protein>
    <recommendedName>
        <fullName evidence="12 13">Crossover junction endodeoxyribonuclease RuvC</fullName>
        <ecNumber evidence="12 13">3.1.21.10</ecNumber>
    </recommendedName>
    <alternativeName>
        <fullName evidence="12">Holliday junction nuclease RuvC</fullName>
    </alternativeName>
    <alternativeName>
        <fullName evidence="12">Holliday junction resolvase RuvC</fullName>
    </alternativeName>
</protein>
<evidence type="ECO:0000256" key="5">
    <source>
        <dbReference type="ARBA" id="ARBA00022759"/>
    </source>
</evidence>
<evidence type="ECO:0000313" key="15">
    <source>
        <dbReference type="EMBL" id="MFD1676923.1"/>
    </source>
</evidence>
<feature type="binding site" evidence="12">
    <location>
        <position position="143"/>
    </location>
    <ligand>
        <name>Mg(2+)</name>
        <dbReference type="ChEBI" id="CHEBI:18420"/>
        <label>1</label>
    </ligand>
</feature>
<evidence type="ECO:0000256" key="1">
    <source>
        <dbReference type="ARBA" id="ARBA00009518"/>
    </source>
</evidence>
<feature type="active site" evidence="12">
    <location>
        <position position="10"/>
    </location>
</feature>
<comment type="caution">
    <text evidence="15">The sequence shown here is derived from an EMBL/GenBank/DDBJ whole genome shotgun (WGS) entry which is preliminary data.</text>
</comment>
<dbReference type="EMBL" id="JBHUCX010000083">
    <property type="protein sequence ID" value="MFD1676923.1"/>
    <property type="molecule type" value="Genomic_DNA"/>
</dbReference>
<dbReference type="InterPro" id="IPR036397">
    <property type="entry name" value="RNaseH_sf"/>
</dbReference>
<keyword evidence="7 12" id="KW-0378">Hydrolase</keyword>
<dbReference type="InterPro" id="IPR020563">
    <property type="entry name" value="X-over_junc_endoDNase_Mg_BS"/>
</dbReference>
<comment type="function">
    <text evidence="12">The RuvA-RuvB-RuvC complex processes Holliday junction (HJ) DNA during genetic recombination and DNA repair. Endonuclease that resolves HJ intermediates. Cleaves cruciform DNA by making single-stranded nicks across the HJ at symmetrical positions within the homologous arms, yielding a 5'-phosphate and a 3'-hydroxyl group; requires a central core of homology in the junction. The consensus cleavage sequence is 5'-(A/T)TT(C/G)-3'. Cleavage occurs on the 3'-side of the TT dinucleotide at the point of strand exchange. HJ branch migration catalyzed by RuvA-RuvB allows RuvC to scan DNA until it finds its consensus sequence, where it cleaves and resolves the cruciform DNA.</text>
</comment>
<feature type="binding site" evidence="12">
    <location>
        <position position="70"/>
    </location>
    <ligand>
        <name>Mg(2+)</name>
        <dbReference type="ChEBI" id="CHEBI:18420"/>
        <label>2</label>
    </ligand>
</feature>
<evidence type="ECO:0000256" key="9">
    <source>
        <dbReference type="ARBA" id="ARBA00023125"/>
    </source>
</evidence>
<evidence type="ECO:0000256" key="14">
    <source>
        <dbReference type="SAM" id="MobiDB-lite"/>
    </source>
</evidence>
<evidence type="ECO:0000256" key="7">
    <source>
        <dbReference type="ARBA" id="ARBA00022801"/>
    </source>
</evidence>
<dbReference type="Pfam" id="PF02075">
    <property type="entry name" value="RuvC"/>
    <property type="match status" value="1"/>
</dbReference>
<evidence type="ECO:0000256" key="6">
    <source>
        <dbReference type="ARBA" id="ARBA00022763"/>
    </source>
</evidence>
<proteinExistence type="inferred from homology"/>
<dbReference type="Gene3D" id="3.30.420.10">
    <property type="entry name" value="Ribonuclease H-like superfamily/Ribonuclease H"/>
    <property type="match status" value="1"/>
</dbReference>
<dbReference type="NCBIfam" id="TIGR00228">
    <property type="entry name" value="ruvC"/>
    <property type="match status" value="1"/>
</dbReference>
<keyword evidence="11 12" id="KW-0234">DNA repair</keyword>
<evidence type="ECO:0000256" key="13">
    <source>
        <dbReference type="NCBIfam" id="TIGR00228"/>
    </source>
</evidence>
<dbReference type="InterPro" id="IPR002176">
    <property type="entry name" value="X-over_junc_endoDNase_RuvC"/>
</dbReference>
<dbReference type="NCBIfam" id="NF000711">
    <property type="entry name" value="PRK00039.2-1"/>
    <property type="match status" value="1"/>
</dbReference>
<dbReference type="PANTHER" id="PTHR30194">
    <property type="entry name" value="CROSSOVER JUNCTION ENDODEOXYRIBONUCLEASE RUVC"/>
    <property type="match status" value="1"/>
</dbReference>
<keyword evidence="4 12" id="KW-0479">Metal-binding</keyword>
<comment type="subunit">
    <text evidence="12">Homodimer which binds Holliday junction (HJ) DNA. The HJ becomes 2-fold symmetrical on binding to RuvC with unstacked arms; it has a different conformation from HJ DNA in complex with RuvA. In the full resolvosome a probable DNA-RuvA(4)-RuvB(12)-RuvC(2) complex forms which resolves the HJ.</text>
</comment>
<comment type="cofactor">
    <cofactor evidence="12">
        <name>Mg(2+)</name>
        <dbReference type="ChEBI" id="CHEBI:18420"/>
    </cofactor>
    <text evidence="12">Binds 2 Mg(2+) ion per subunit.</text>
</comment>
<comment type="similarity">
    <text evidence="1 12">Belongs to the RuvC family.</text>
</comment>
<organism evidence="15 16">
    <name type="scientific">Alicyclobacillus fodiniaquatilis</name>
    <dbReference type="NCBI Taxonomy" id="1661150"/>
    <lineage>
        <taxon>Bacteria</taxon>
        <taxon>Bacillati</taxon>
        <taxon>Bacillota</taxon>
        <taxon>Bacilli</taxon>
        <taxon>Bacillales</taxon>
        <taxon>Alicyclobacillaceae</taxon>
        <taxon>Alicyclobacillus</taxon>
    </lineage>
</organism>
<comment type="subcellular location">
    <subcellularLocation>
        <location evidence="12">Cytoplasm</location>
    </subcellularLocation>
</comment>
<gene>
    <name evidence="12 15" type="primary">ruvC</name>
    <name evidence="15" type="ORF">ACFSB2_19805</name>
</gene>
<dbReference type="PANTHER" id="PTHR30194:SF3">
    <property type="entry name" value="CROSSOVER JUNCTION ENDODEOXYRIBONUCLEASE RUVC"/>
    <property type="match status" value="1"/>
</dbReference>
<dbReference type="CDD" id="cd16962">
    <property type="entry name" value="RuvC"/>
    <property type="match status" value="1"/>
</dbReference>
<keyword evidence="8 12" id="KW-0460">Magnesium</keyword>
<keyword evidence="2 12" id="KW-0963">Cytoplasm</keyword>
<dbReference type="SUPFAM" id="SSF53098">
    <property type="entry name" value="Ribonuclease H-like"/>
    <property type="match status" value="1"/>
</dbReference>